<protein>
    <submittedName>
        <fullName evidence="2">DUF4231 domain-containing protein</fullName>
    </submittedName>
</protein>
<feature type="transmembrane region" description="Helical" evidence="1">
    <location>
        <begin position="71"/>
        <end position="92"/>
    </location>
</feature>
<evidence type="ECO:0000313" key="3">
    <source>
        <dbReference type="Proteomes" id="UP000598360"/>
    </source>
</evidence>
<proteinExistence type="predicted"/>
<dbReference type="InterPro" id="IPR025325">
    <property type="entry name" value="DUF4231"/>
</dbReference>
<feature type="transmembrane region" description="Helical" evidence="1">
    <location>
        <begin position="181"/>
        <end position="202"/>
    </location>
</feature>
<organism evidence="2 3">
    <name type="scientific">Saccharopolyspora montiporae</name>
    <dbReference type="NCBI Taxonomy" id="2781240"/>
    <lineage>
        <taxon>Bacteria</taxon>
        <taxon>Bacillati</taxon>
        <taxon>Actinomycetota</taxon>
        <taxon>Actinomycetes</taxon>
        <taxon>Pseudonocardiales</taxon>
        <taxon>Pseudonocardiaceae</taxon>
        <taxon>Saccharopolyspora</taxon>
    </lineage>
</organism>
<dbReference type="EMBL" id="JADEYC010000009">
    <property type="protein sequence ID" value="MBE9374152.1"/>
    <property type="molecule type" value="Genomic_DNA"/>
</dbReference>
<evidence type="ECO:0000313" key="2">
    <source>
        <dbReference type="EMBL" id="MBE9374152.1"/>
    </source>
</evidence>
<dbReference type="Pfam" id="PF14015">
    <property type="entry name" value="DUF4231"/>
    <property type="match status" value="1"/>
</dbReference>
<name>A0A929FZV8_9PSEU</name>
<feature type="transmembrane region" description="Helical" evidence="1">
    <location>
        <begin position="156"/>
        <end position="175"/>
    </location>
</feature>
<reference evidence="2" key="1">
    <citation type="submission" date="2020-10" db="EMBL/GenBank/DDBJ databases">
        <title>Diversity and distribution of actinomycetes associated with coral in the coast of Hainan.</title>
        <authorList>
            <person name="Li F."/>
        </authorList>
    </citation>
    <scope>NUCLEOTIDE SEQUENCE</scope>
    <source>
        <strain evidence="2">HNM0983</strain>
    </source>
</reference>
<comment type="caution">
    <text evidence="2">The sequence shown here is derived from an EMBL/GenBank/DDBJ whole genome shotgun (WGS) entry which is preliminary data.</text>
</comment>
<dbReference type="RefSeq" id="WP_193927582.1">
    <property type="nucleotide sequence ID" value="NZ_JADEYC010000009.1"/>
</dbReference>
<keyword evidence="1" id="KW-0472">Membrane</keyword>
<sequence length="270" mass="29882">MERLSTTGIVGSGVLSDDTNPRDWERRIAERSEQLYRLKLLRKLLVVWLFPGNLLLAAAVVVGPVLWRSGLLAAVLAGALVASVAISGRLLYREHLAVRGAESELRALECANREELLDELGSGDLLGAQRYYRAQLPDIIERHRSEARRDRWKENILQVAIIGGSIIAATVTAVAMSIVEFGWAAVGISLLVAVSAAFSGYAKYRERALGWQQAADALEREYQSVELRAGRYRRFDNDDEAYAEFADTVEALRNEQVQRLRSTVSGAIGQ</sequence>
<dbReference type="NCBIfam" id="NF033634">
    <property type="entry name" value="SLATT_1"/>
    <property type="match status" value="1"/>
</dbReference>
<dbReference type="Proteomes" id="UP000598360">
    <property type="component" value="Unassembled WGS sequence"/>
</dbReference>
<evidence type="ECO:0000256" key="1">
    <source>
        <dbReference type="SAM" id="Phobius"/>
    </source>
</evidence>
<keyword evidence="1" id="KW-1133">Transmembrane helix</keyword>
<accession>A0A929FZV8</accession>
<feature type="transmembrane region" description="Helical" evidence="1">
    <location>
        <begin position="44"/>
        <end position="65"/>
    </location>
</feature>
<dbReference type="AlphaFoldDB" id="A0A929FZV8"/>
<keyword evidence="1" id="KW-0812">Transmembrane</keyword>
<keyword evidence="3" id="KW-1185">Reference proteome</keyword>
<gene>
    <name evidence="2" type="ORF">IQ251_06785</name>
</gene>